<dbReference type="OrthoDB" id="4698424at2"/>
<evidence type="ECO:0000313" key="3">
    <source>
        <dbReference type="Proteomes" id="UP000192707"/>
    </source>
</evidence>
<dbReference type="Gene3D" id="3.10.129.10">
    <property type="entry name" value="Hotdog Thioesterase"/>
    <property type="match status" value="1"/>
</dbReference>
<dbReference type="EMBL" id="MVHG01000005">
    <property type="protein sequence ID" value="ORA19928.1"/>
    <property type="molecule type" value="Genomic_DNA"/>
</dbReference>
<keyword evidence="3" id="KW-1185">Reference proteome</keyword>
<dbReference type="NCBIfam" id="TIGR00369">
    <property type="entry name" value="unchar_dom_1"/>
    <property type="match status" value="1"/>
</dbReference>
<accession>A0A1W9ZQN4</accession>
<name>A0A1W9ZQN4_MYCAI</name>
<gene>
    <name evidence="2" type="ORF">BST14_04175</name>
</gene>
<dbReference type="Proteomes" id="UP000192707">
    <property type="component" value="Unassembled WGS sequence"/>
</dbReference>
<dbReference type="GO" id="GO:0016790">
    <property type="term" value="F:thiolester hydrolase activity"/>
    <property type="evidence" value="ECO:0007669"/>
    <property type="project" value="UniProtKB-ARBA"/>
</dbReference>
<comment type="caution">
    <text evidence="2">The sequence shown here is derived from an EMBL/GenBank/DDBJ whole genome shotgun (WGS) entry which is preliminary data.</text>
</comment>
<dbReference type="InterPro" id="IPR003736">
    <property type="entry name" value="PAAI_dom"/>
</dbReference>
<feature type="domain" description="Acyl-CoA thioesterase-like N-terminal HotDog" evidence="1">
    <location>
        <begin position="194"/>
        <end position="275"/>
    </location>
</feature>
<dbReference type="SUPFAM" id="SSF54637">
    <property type="entry name" value="Thioesterase/thiol ester dehydrase-isomerase"/>
    <property type="match status" value="1"/>
</dbReference>
<dbReference type="CDD" id="cd03443">
    <property type="entry name" value="PaaI_thioesterase"/>
    <property type="match status" value="1"/>
</dbReference>
<dbReference type="InterPro" id="IPR049449">
    <property type="entry name" value="TesB_ACOT8-like_N"/>
</dbReference>
<dbReference type="RefSeq" id="WP_083063310.1">
    <property type="nucleotide sequence ID" value="NZ_MVHG01000005.1"/>
</dbReference>
<evidence type="ECO:0000259" key="1">
    <source>
        <dbReference type="Pfam" id="PF13622"/>
    </source>
</evidence>
<proteinExistence type="predicted"/>
<sequence>MTNVSRDAGHDIETPIHLLRRFGIEVLIADQECALVEMSMPLAGMRNPFTSLPTVGPLAVLIDAVSGLSNHFRHRDAEWTVSTELAIELSPEGGERATAIAASPVIASGRPLGPRDSASALSVCTLTCDGVVIGGGTVRSYYVAPDTLDLSEPAETVAKSHNTSLAELMAVEPMPPADAVRVLRQHVDPFLNNAVGVINGGIASAGLELAASATVNTGGEPMRTASVRVNFLRPFYAGHQSRYVAAPLRIGRGTAVADARAIGDDGKPALTARVTAYR</sequence>
<evidence type="ECO:0000313" key="2">
    <source>
        <dbReference type="EMBL" id="ORA19928.1"/>
    </source>
</evidence>
<organism evidence="2 3">
    <name type="scientific">Mycobacterium arosiense ATCC BAA-1401 = DSM 45069</name>
    <dbReference type="NCBI Taxonomy" id="1265311"/>
    <lineage>
        <taxon>Bacteria</taxon>
        <taxon>Bacillati</taxon>
        <taxon>Actinomycetota</taxon>
        <taxon>Actinomycetes</taxon>
        <taxon>Mycobacteriales</taxon>
        <taxon>Mycobacteriaceae</taxon>
        <taxon>Mycobacterium</taxon>
        <taxon>Mycobacterium avium complex (MAC)</taxon>
    </lineage>
</organism>
<reference evidence="2 3" key="1">
    <citation type="submission" date="2016-12" db="EMBL/GenBank/DDBJ databases">
        <title>The new phylogeny of genus Mycobacterium.</title>
        <authorList>
            <person name="Tortoli E."/>
            <person name="Trovato A."/>
            <person name="Cirillo D.M."/>
        </authorList>
    </citation>
    <scope>NUCLEOTIDE SEQUENCE [LARGE SCALE GENOMIC DNA]</scope>
    <source>
        <strain evidence="2 3">DSM 45069</strain>
    </source>
</reference>
<dbReference type="AlphaFoldDB" id="A0A1W9ZQN4"/>
<protein>
    <submittedName>
        <fullName evidence="2">Phenylacetic acid degradation protein</fullName>
    </submittedName>
</protein>
<dbReference type="InterPro" id="IPR029069">
    <property type="entry name" value="HotDog_dom_sf"/>
</dbReference>
<dbReference type="Pfam" id="PF13622">
    <property type="entry name" value="4HBT_3"/>
    <property type="match status" value="1"/>
</dbReference>